<comment type="cofactor">
    <cofactor evidence="1 12">
        <name>pyridoxal 5'-phosphate</name>
        <dbReference type="ChEBI" id="CHEBI:597326"/>
    </cofactor>
</comment>
<dbReference type="HAMAP" id="MF_01023">
    <property type="entry name" value="HisC_aminotrans_2"/>
    <property type="match status" value="1"/>
</dbReference>
<keyword evidence="9 12" id="KW-0663">Pyridoxal phosphate</keyword>
<keyword evidence="6 12" id="KW-0032">Aminotransferase</keyword>
<evidence type="ECO:0000256" key="1">
    <source>
        <dbReference type="ARBA" id="ARBA00001933"/>
    </source>
</evidence>
<dbReference type="KEGG" id="rbi:RB2501_15149"/>
<evidence type="ECO:0000256" key="4">
    <source>
        <dbReference type="ARBA" id="ARBA00007970"/>
    </source>
</evidence>
<evidence type="ECO:0000256" key="8">
    <source>
        <dbReference type="ARBA" id="ARBA00022679"/>
    </source>
</evidence>
<evidence type="ECO:0000313" key="15">
    <source>
        <dbReference type="Proteomes" id="UP000009049"/>
    </source>
</evidence>
<gene>
    <name evidence="12" type="primary">hisC</name>
    <name evidence="14" type="ordered locus">RB2501_15149</name>
</gene>
<evidence type="ECO:0000256" key="3">
    <source>
        <dbReference type="ARBA" id="ARBA00005189"/>
    </source>
</evidence>
<dbReference type="OrthoDB" id="9813612at2"/>
<dbReference type="InterPro" id="IPR001917">
    <property type="entry name" value="Aminotrans_II_pyridoxalP_BS"/>
</dbReference>
<dbReference type="AlphaFoldDB" id="A4CLC7"/>
<dbReference type="Gene3D" id="3.90.1150.10">
    <property type="entry name" value="Aspartate Aminotransferase, domain 1"/>
    <property type="match status" value="1"/>
</dbReference>
<feature type="modified residue" description="N6-(pyridoxal phosphate)lysine" evidence="12">
    <location>
        <position position="210"/>
    </location>
</feature>
<evidence type="ECO:0000256" key="2">
    <source>
        <dbReference type="ARBA" id="ARBA00005011"/>
    </source>
</evidence>
<keyword evidence="7 12" id="KW-0028">Amino-acid biosynthesis</keyword>
<dbReference type="EMBL" id="CP001712">
    <property type="protein sequence ID" value="EAR15676.1"/>
    <property type="molecule type" value="Genomic_DNA"/>
</dbReference>
<evidence type="ECO:0000256" key="5">
    <source>
        <dbReference type="ARBA" id="ARBA00011738"/>
    </source>
</evidence>
<dbReference type="RefSeq" id="WP_015754992.1">
    <property type="nucleotide sequence ID" value="NC_013222.1"/>
</dbReference>
<dbReference type="InterPro" id="IPR015422">
    <property type="entry name" value="PyrdxlP-dep_Trfase_small"/>
</dbReference>
<keyword evidence="8 12" id="KW-0808">Transferase</keyword>
<evidence type="ECO:0000256" key="10">
    <source>
        <dbReference type="ARBA" id="ARBA00023102"/>
    </source>
</evidence>
<evidence type="ECO:0000256" key="12">
    <source>
        <dbReference type="HAMAP-Rule" id="MF_01023"/>
    </source>
</evidence>
<dbReference type="GO" id="GO:0030170">
    <property type="term" value="F:pyridoxal phosphate binding"/>
    <property type="evidence" value="ECO:0007669"/>
    <property type="project" value="InterPro"/>
</dbReference>
<dbReference type="InterPro" id="IPR015424">
    <property type="entry name" value="PyrdxlP-dep_Trfase"/>
</dbReference>
<dbReference type="InterPro" id="IPR004839">
    <property type="entry name" value="Aminotransferase_I/II_large"/>
</dbReference>
<sequence>MPEVLDIDKLVRPLVRNLKPYASARDEYSGSGSGMDFLDANENPFENGVNRYPDPHQRTVKKAIARFRGVPEESLLLGNGSDEVLDLLFRVFCEPGQDAAITLPPTYGMYSVLAEINGVENIRVPLTPDFQLNVPAILEAVQPRAKLLFICSPNNPSGNSMARAGVIQLLEAFPGLVVIDEAYIDFTGEPGFAGLMGEHKNLVVTQTFSKALGMAGIRLGVCMAHPEVIGYLTRVKPPYNVNELTQQRALQGLAQSEAIREHVEVLNREREGLRQGLESISFVSGIFPSDANFLLVRVDDAHARYAQLIDKGIVVRNRSGQLHCENCLRITVGTPQENQRLLRVLNELSK</sequence>
<evidence type="ECO:0000259" key="13">
    <source>
        <dbReference type="Pfam" id="PF00155"/>
    </source>
</evidence>
<comment type="similarity">
    <text evidence="4 12">Belongs to the class-II pyridoxal-phosphate-dependent aminotransferase family. Histidinol-phosphate aminotransferase subfamily.</text>
</comment>
<dbReference type="CDD" id="cd00609">
    <property type="entry name" value="AAT_like"/>
    <property type="match status" value="1"/>
</dbReference>
<reference evidence="14 15" key="1">
    <citation type="journal article" date="2009" name="J. Bacteriol.">
        <title>Complete genome sequence of Robiginitalea biformata HTCC2501.</title>
        <authorList>
            <person name="Oh H.M."/>
            <person name="Giovannoni S.J."/>
            <person name="Lee K."/>
            <person name="Ferriera S."/>
            <person name="Johnson J."/>
            <person name="Cho J.C."/>
        </authorList>
    </citation>
    <scope>NUCLEOTIDE SEQUENCE [LARGE SCALE GENOMIC DNA]</scope>
    <source>
        <strain evidence="15">ATCC BAA-864 / HTCC2501 / KCTC 12146</strain>
    </source>
</reference>
<dbReference type="GO" id="GO:0000105">
    <property type="term" value="P:L-histidine biosynthetic process"/>
    <property type="evidence" value="ECO:0007669"/>
    <property type="project" value="UniProtKB-UniRule"/>
</dbReference>
<accession>A4CLC7</accession>
<dbReference type="Proteomes" id="UP000009049">
    <property type="component" value="Chromosome"/>
</dbReference>
<comment type="subunit">
    <text evidence="5 12">Homodimer.</text>
</comment>
<dbReference type="PANTHER" id="PTHR42885">
    <property type="entry name" value="HISTIDINOL-PHOSPHATE AMINOTRANSFERASE-RELATED"/>
    <property type="match status" value="1"/>
</dbReference>
<evidence type="ECO:0000256" key="11">
    <source>
        <dbReference type="ARBA" id="ARBA00047481"/>
    </source>
</evidence>
<dbReference type="GO" id="GO:0004400">
    <property type="term" value="F:histidinol-phosphate transaminase activity"/>
    <property type="evidence" value="ECO:0007669"/>
    <property type="project" value="UniProtKB-UniRule"/>
</dbReference>
<evidence type="ECO:0000256" key="6">
    <source>
        <dbReference type="ARBA" id="ARBA00022576"/>
    </source>
</evidence>
<dbReference type="HOGENOM" id="CLU_017584_3_1_10"/>
<keyword evidence="15" id="KW-1185">Reference proteome</keyword>
<dbReference type="InterPro" id="IPR015421">
    <property type="entry name" value="PyrdxlP-dep_Trfase_major"/>
</dbReference>
<dbReference type="UniPathway" id="UPA00031">
    <property type="reaction ID" value="UER00012"/>
</dbReference>
<comment type="pathway">
    <text evidence="2 12">Amino-acid biosynthesis; L-histidine biosynthesis; L-histidine from 5-phospho-alpha-D-ribose 1-diphosphate: step 7/9.</text>
</comment>
<evidence type="ECO:0000256" key="9">
    <source>
        <dbReference type="ARBA" id="ARBA00022898"/>
    </source>
</evidence>
<dbReference type="PANTHER" id="PTHR42885:SF2">
    <property type="entry name" value="HISTIDINOL-PHOSPHATE AMINOTRANSFERASE"/>
    <property type="match status" value="1"/>
</dbReference>
<dbReference type="Pfam" id="PF00155">
    <property type="entry name" value="Aminotran_1_2"/>
    <property type="match status" value="1"/>
</dbReference>
<dbReference type="PROSITE" id="PS00599">
    <property type="entry name" value="AA_TRANSFER_CLASS_2"/>
    <property type="match status" value="1"/>
</dbReference>
<dbReference type="EC" id="2.6.1.9" evidence="12"/>
<dbReference type="Gene3D" id="3.40.640.10">
    <property type="entry name" value="Type I PLP-dependent aspartate aminotransferase-like (Major domain)"/>
    <property type="match status" value="1"/>
</dbReference>
<dbReference type="InterPro" id="IPR005861">
    <property type="entry name" value="HisP_aminotrans"/>
</dbReference>
<dbReference type="eggNOG" id="COG0079">
    <property type="taxonomic scope" value="Bacteria"/>
</dbReference>
<protein>
    <recommendedName>
        <fullName evidence="12">Histidinol-phosphate aminotransferase</fullName>
        <ecNumber evidence="12">2.6.1.9</ecNumber>
    </recommendedName>
    <alternativeName>
        <fullName evidence="12">Imidazole acetol-phosphate transaminase</fullName>
    </alternativeName>
</protein>
<proteinExistence type="inferred from homology"/>
<dbReference type="SUPFAM" id="SSF53383">
    <property type="entry name" value="PLP-dependent transferases"/>
    <property type="match status" value="1"/>
</dbReference>
<dbReference type="NCBIfam" id="TIGR01141">
    <property type="entry name" value="hisC"/>
    <property type="match status" value="1"/>
</dbReference>
<evidence type="ECO:0000313" key="14">
    <source>
        <dbReference type="EMBL" id="EAR15676.1"/>
    </source>
</evidence>
<organism evidence="14 15">
    <name type="scientific">Robiginitalea biformata (strain ATCC BAA-864 / DSM 15991 / KCTC 12146 / HTCC2501)</name>
    <dbReference type="NCBI Taxonomy" id="313596"/>
    <lineage>
        <taxon>Bacteria</taxon>
        <taxon>Pseudomonadati</taxon>
        <taxon>Bacteroidota</taxon>
        <taxon>Flavobacteriia</taxon>
        <taxon>Flavobacteriales</taxon>
        <taxon>Flavobacteriaceae</taxon>
        <taxon>Robiginitalea</taxon>
    </lineage>
</organism>
<comment type="catalytic activity">
    <reaction evidence="11 12">
        <text>L-histidinol phosphate + 2-oxoglutarate = 3-(imidazol-4-yl)-2-oxopropyl phosphate + L-glutamate</text>
        <dbReference type="Rhea" id="RHEA:23744"/>
        <dbReference type="ChEBI" id="CHEBI:16810"/>
        <dbReference type="ChEBI" id="CHEBI:29985"/>
        <dbReference type="ChEBI" id="CHEBI:57766"/>
        <dbReference type="ChEBI" id="CHEBI:57980"/>
        <dbReference type="EC" id="2.6.1.9"/>
    </reaction>
</comment>
<feature type="domain" description="Aminotransferase class I/classII large" evidence="13">
    <location>
        <begin position="47"/>
        <end position="345"/>
    </location>
</feature>
<dbReference type="STRING" id="313596.RB2501_15149"/>
<name>A4CLC7_ROBBH</name>
<keyword evidence="10 12" id="KW-0368">Histidine biosynthesis</keyword>
<comment type="pathway">
    <text evidence="3">Lipid metabolism.</text>
</comment>
<evidence type="ECO:0000256" key="7">
    <source>
        <dbReference type="ARBA" id="ARBA00022605"/>
    </source>
</evidence>